<gene>
    <name evidence="2" type="ORF">GCM10025866_15130</name>
</gene>
<reference evidence="3" key="1">
    <citation type="journal article" date="2019" name="Int. J. Syst. Evol. Microbiol.">
        <title>The Global Catalogue of Microorganisms (GCM) 10K type strain sequencing project: providing services to taxonomists for standard genome sequencing and annotation.</title>
        <authorList>
            <consortium name="The Broad Institute Genomics Platform"/>
            <consortium name="The Broad Institute Genome Sequencing Center for Infectious Disease"/>
            <person name="Wu L."/>
            <person name="Ma J."/>
        </authorList>
    </citation>
    <scope>NUCLEOTIDE SEQUENCE [LARGE SCALE GENOMIC DNA]</scope>
    <source>
        <strain evidence="3">NBRC 108725</strain>
    </source>
</reference>
<evidence type="ECO:0000313" key="2">
    <source>
        <dbReference type="EMBL" id="BDZ45604.1"/>
    </source>
</evidence>
<keyword evidence="3" id="KW-1185">Reference proteome</keyword>
<dbReference type="SUPFAM" id="SSF56322">
    <property type="entry name" value="ADC synthase"/>
    <property type="match status" value="1"/>
</dbReference>
<dbReference type="PANTHER" id="PTHR42839:SF2">
    <property type="entry name" value="ISOCHORISMATE SYNTHASE ENTC"/>
    <property type="match status" value="1"/>
</dbReference>
<dbReference type="InterPro" id="IPR015890">
    <property type="entry name" value="Chorismate_C"/>
</dbReference>
<dbReference type="EMBL" id="AP027731">
    <property type="protein sequence ID" value="BDZ45604.1"/>
    <property type="molecule type" value="Genomic_DNA"/>
</dbReference>
<sequence>MSAKDLDEHEYAVVSVLSALAPFVHDVWASPAPFPLRLPNVWHLASDVEGQLAGGTSVLRLLEALHPTAAVAGSPTDEALDLIRELEPFDRGRYAGPVGWVDAAGDGEWAVALRSAQVEADGRVTAYAGAGIVAGSDPDRELAETSLKLRPITDAFR</sequence>
<accession>A0ABM8GBJ5</accession>
<dbReference type="InterPro" id="IPR005801">
    <property type="entry name" value="ADC_synthase"/>
</dbReference>
<protein>
    <recommendedName>
        <fullName evidence="1">Chorismate-utilising enzyme C-terminal domain-containing protein</fullName>
    </recommendedName>
</protein>
<organism evidence="2 3">
    <name type="scientific">Naasia aerilata</name>
    <dbReference type="NCBI Taxonomy" id="1162966"/>
    <lineage>
        <taxon>Bacteria</taxon>
        <taxon>Bacillati</taxon>
        <taxon>Actinomycetota</taxon>
        <taxon>Actinomycetes</taxon>
        <taxon>Micrococcales</taxon>
        <taxon>Microbacteriaceae</taxon>
        <taxon>Naasia</taxon>
    </lineage>
</organism>
<proteinExistence type="predicted"/>
<name>A0ABM8GBJ5_9MICO</name>
<evidence type="ECO:0000259" key="1">
    <source>
        <dbReference type="Pfam" id="PF00425"/>
    </source>
</evidence>
<dbReference type="PANTHER" id="PTHR42839">
    <property type="entry name" value="ISOCHORISMATE SYNTHASE ENTC"/>
    <property type="match status" value="1"/>
</dbReference>
<feature type="domain" description="Chorismate-utilising enzyme C-terminal" evidence="1">
    <location>
        <begin position="2"/>
        <end position="148"/>
    </location>
</feature>
<dbReference type="Pfam" id="PF00425">
    <property type="entry name" value="Chorismate_bind"/>
    <property type="match status" value="1"/>
</dbReference>
<dbReference type="Gene3D" id="3.60.120.10">
    <property type="entry name" value="Anthranilate synthase"/>
    <property type="match status" value="1"/>
</dbReference>
<evidence type="ECO:0000313" key="3">
    <source>
        <dbReference type="Proteomes" id="UP001321498"/>
    </source>
</evidence>
<dbReference type="Proteomes" id="UP001321498">
    <property type="component" value="Chromosome"/>
</dbReference>